<comment type="caution">
    <text evidence="3">The sequence shown here is derived from an EMBL/GenBank/DDBJ whole genome shotgun (WGS) entry which is preliminary data.</text>
</comment>
<evidence type="ECO:0000313" key="4">
    <source>
        <dbReference type="Proteomes" id="UP000634043"/>
    </source>
</evidence>
<protein>
    <submittedName>
        <fullName evidence="3">Peptidase</fullName>
    </submittedName>
</protein>
<dbReference type="Pfam" id="PF00326">
    <property type="entry name" value="Peptidase_S9"/>
    <property type="match status" value="1"/>
</dbReference>
<feature type="domain" description="Peptidase S9 prolyl oligopeptidase catalytic" evidence="1">
    <location>
        <begin position="564"/>
        <end position="735"/>
    </location>
</feature>
<dbReference type="SUPFAM" id="SSF53474">
    <property type="entry name" value="alpha/beta-Hydrolases"/>
    <property type="match status" value="1"/>
</dbReference>
<dbReference type="InterPro" id="IPR029058">
    <property type="entry name" value="AB_hydrolase_fold"/>
</dbReference>
<dbReference type="RefSeq" id="WP_188502755.1">
    <property type="nucleotide sequence ID" value="NZ_BMFP01000007.1"/>
</dbReference>
<dbReference type="Proteomes" id="UP000634043">
    <property type="component" value="Unassembled WGS sequence"/>
</dbReference>
<dbReference type="PANTHER" id="PTHR11731">
    <property type="entry name" value="PROTEASE FAMILY S9B,C DIPEPTIDYL-PEPTIDASE IV-RELATED"/>
    <property type="match status" value="1"/>
</dbReference>
<evidence type="ECO:0000259" key="1">
    <source>
        <dbReference type="Pfam" id="PF00326"/>
    </source>
</evidence>
<gene>
    <name evidence="3" type="ORF">GCM10011323_34310</name>
</gene>
<evidence type="ECO:0000313" key="3">
    <source>
        <dbReference type="EMBL" id="GGG28034.1"/>
    </source>
</evidence>
<dbReference type="SUPFAM" id="SSF82171">
    <property type="entry name" value="DPP6 N-terminal domain-like"/>
    <property type="match status" value="1"/>
</dbReference>
<reference evidence="4" key="1">
    <citation type="journal article" date="2019" name="Int. J. Syst. Evol. Microbiol.">
        <title>The Global Catalogue of Microorganisms (GCM) 10K type strain sequencing project: providing services to taxonomists for standard genome sequencing and annotation.</title>
        <authorList>
            <consortium name="The Broad Institute Genomics Platform"/>
            <consortium name="The Broad Institute Genome Sequencing Center for Infectious Disease"/>
            <person name="Wu L."/>
            <person name="Ma J."/>
        </authorList>
    </citation>
    <scope>NUCLEOTIDE SEQUENCE [LARGE SCALE GENOMIC DNA]</scope>
    <source>
        <strain evidence="4">CGMCC 1.12749</strain>
    </source>
</reference>
<dbReference type="EMBL" id="BMFP01000007">
    <property type="protein sequence ID" value="GGG28034.1"/>
    <property type="molecule type" value="Genomic_DNA"/>
</dbReference>
<sequence length="776" mass="87754">MAFFPIAKSPKSLRSSLTSSFLFFLALLLSPYLAGAQGTQADYERAYTLPEKIKEKVWYAPTSFTWLEKENRFWYMQQTPRGKEFVLVDAAKKSRKPLFHQEKLAKTLAAASGKQVDPYSLPFNTVKVLPGGREMEFEFEDKVWSYTLHSNQLTEKRKVEKREPGTWNWRFNSEAEGKPVPSPDKKWEAYTKGHNVFMRNAANPKEEYQLSYDGTETDYYSAHIAWSPDSKKLATNKVRPGREHTIYFVEAAPADQLQPKLHSRLYLKPGDAVPQRTPQLFLVDTKKQVEVDASSIPDQYHLTNPVWRQDSRAFTVEYNQRGHQVYKVLEIDGQSGRLRDVIDEQSKTFIHYSGKHFRHDVADGKEVVWMSERDGWNHLYLIDGATGQVKNQITEGEWVVRRVVQVDEAKRRIIFEGNGREAGQDPYLVQYYSVNFDGSSLAALTSENAYHRGTFSPDYTYFVDTYSRVDVLPVTVLRSAADGKVIMELEKADVSELLKTGWKAPEVFSAKGRDGKTDIWGVIIRPSNFDPAKKYPVIEHIYAGPHNSFVPKTYNPGASLMHEMAELGFIVVQIDGMGTSNRSKAFHDVAWKNLKDAGLPDRIRWIKSAAQKYASLDTTRVGIFGMSAGGQSSMGALLFHPEFYKVAVSSVGCHDNRMDKIWWNEQWMGKLGPHYAESSNVVHANKLQGKLLLIGGELDDNVDPASTTQVVDALIKANKNFDYILVPGMAHGTGGDFGERKRRDFFVKHLIGVDPPEWEIKQEAGSAAVGSASSTK</sequence>
<dbReference type="InterPro" id="IPR050278">
    <property type="entry name" value="Serine_Prot_S9B/DPPIV"/>
</dbReference>
<dbReference type="InterPro" id="IPR002469">
    <property type="entry name" value="Peptidase_S9B_N"/>
</dbReference>
<dbReference type="Pfam" id="PF00930">
    <property type="entry name" value="DPPIV_N"/>
    <property type="match status" value="1"/>
</dbReference>
<evidence type="ECO:0000259" key="2">
    <source>
        <dbReference type="Pfam" id="PF00930"/>
    </source>
</evidence>
<feature type="domain" description="Dipeptidylpeptidase IV N-terminal" evidence="2">
    <location>
        <begin position="165"/>
        <end position="471"/>
    </location>
</feature>
<keyword evidence="4" id="KW-1185">Reference proteome</keyword>
<organism evidence="3 4">
    <name type="scientific">Pontibacter amylolyticus</name>
    <dbReference type="NCBI Taxonomy" id="1424080"/>
    <lineage>
        <taxon>Bacteria</taxon>
        <taxon>Pseudomonadati</taxon>
        <taxon>Bacteroidota</taxon>
        <taxon>Cytophagia</taxon>
        <taxon>Cytophagales</taxon>
        <taxon>Hymenobacteraceae</taxon>
        <taxon>Pontibacter</taxon>
    </lineage>
</organism>
<dbReference type="Gene3D" id="3.40.50.1820">
    <property type="entry name" value="alpha/beta hydrolase"/>
    <property type="match status" value="1"/>
</dbReference>
<name>A0ABQ1WGW9_9BACT</name>
<dbReference type="PANTHER" id="PTHR11731:SF118">
    <property type="entry name" value="BLR1971 PROTEIN"/>
    <property type="match status" value="1"/>
</dbReference>
<dbReference type="InterPro" id="IPR001375">
    <property type="entry name" value="Peptidase_S9_cat"/>
</dbReference>
<accession>A0ABQ1WGW9</accession>
<proteinExistence type="predicted"/>
<dbReference type="Gene3D" id="2.140.10.30">
    <property type="entry name" value="Dipeptidylpeptidase IV, N-terminal domain"/>
    <property type="match status" value="1"/>
</dbReference>